<dbReference type="AlphaFoldDB" id="A0AAD6QCB1"/>
<protein>
    <submittedName>
        <fullName evidence="2">Uncharacterized protein</fullName>
    </submittedName>
</protein>
<name>A0AAD6QCB1_9ROSI</name>
<dbReference type="EMBL" id="JAQIZT010000009">
    <property type="protein sequence ID" value="KAJ6985625.1"/>
    <property type="molecule type" value="Genomic_DNA"/>
</dbReference>
<keyword evidence="1" id="KW-1133">Transmembrane helix</keyword>
<reference evidence="2" key="1">
    <citation type="journal article" date="2023" name="Mol. Ecol. Resour.">
        <title>Chromosome-level genome assembly of a triploid poplar Populus alba 'Berolinensis'.</title>
        <authorList>
            <person name="Chen S."/>
            <person name="Yu Y."/>
            <person name="Wang X."/>
            <person name="Wang S."/>
            <person name="Zhang T."/>
            <person name="Zhou Y."/>
            <person name="He R."/>
            <person name="Meng N."/>
            <person name="Wang Y."/>
            <person name="Liu W."/>
            <person name="Liu Z."/>
            <person name="Liu J."/>
            <person name="Guo Q."/>
            <person name="Huang H."/>
            <person name="Sederoff R.R."/>
            <person name="Wang G."/>
            <person name="Qu G."/>
            <person name="Chen S."/>
        </authorList>
    </citation>
    <scope>NUCLEOTIDE SEQUENCE</scope>
    <source>
        <strain evidence="2">SC-2020</strain>
    </source>
</reference>
<proteinExistence type="predicted"/>
<keyword evidence="1" id="KW-0472">Membrane</keyword>
<evidence type="ECO:0000256" key="1">
    <source>
        <dbReference type="SAM" id="Phobius"/>
    </source>
</evidence>
<organism evidence="2 3">
    <name type="scientific">Populus alba x Populus x berolinensis</name>
    <dbReference type="NCBI Taxonomy" id="444605"/>
    <lineage>
        <taxon>Eukaryota</taxon>
        <taxon>Viridiplantae</taxon>
        <taxon>Streptophyta</taxon>
        <taxon>Embryophyta</taxon>
        <taxon>Tracheophyta</taxon>
        <taxon>Spermatophyta</taxon>
        <taxon>Magnoliopsida</taxon>
        <taxon>eudicotyledons</taxon>
        <taxon>Gunneridae</taxon>
        <taxon>Pentapetalae</taxon>
        <taxon>rosids</taxon>
        <taxon>fabids</taxon>
        <taxon>Malpighiales</taxon>
        <taxon>Salicaceae</taxon>
        <taxon>Saliceae</taxon>
        <taxon>Populus</taxon>
    </lineage>
</organism>
<evidence type="ECO:0000313" key="3">
    <source>
        <dbReference type="Proteomes" id="UP001164929"/>
    </source>
</evidence>
<keyword evidence="1" id="KW-0812">Transmembrane</keyword>
<dbReference type="Proteomes" id="UP001164929">
    <property type="component" value="Chromosome 9"/>
</dbReference>
<sequence>MWILNLVFLILEANGRERQMEVGSFFCFFFFLLFGSWYLTLT</sequence>
<evidence type="ECO:0000313" key="2">
    <source>
        <dbReference type="EMBL" id="KAJ6985625.1"/>
    </source>
</evidence>
<feature type="transmembrane region" description="Helical" evidence="1">
    <location>
        <begin position="20"/>
        <end position="39"/>
    </location>
</feature>
<gene>
    <name evidence="2" type="ORF">NC653_023540</name>
</gene>
<keyword evidence="3" id="KW-1185">Reference proteome</keyword>
<comment type="caution">
    <text evidence="2">The sequence shown here is derived from an EMBL/GenBank/DDBJ whole genome shotgun (WGS) entry which is preliminary data.</text>
</comment>
<accession>A0AAD6QCB1</accession>